<dbReference type="Gene3D" id="2.60.120.590">
    <property type="entry name" value="Alpha-ketoglutarate-dependent dioxygenase AlkB-like"/>
    <property type="match status" value="1"/>
</dbReference>
<protein>
    <recommendedName>
        <fullName evidence="6">Fe2OG dioxygenase domain-containing protein</fullName>
    </recommendedName>
</protein>
<gene>
    <name evidence="7" type="ORF">JAAARDRAFT_33136</name>
</gene>
<dbReference type="AlphaFoldDB" id="A0A067PXK6"/>
<evidence type="ECO:0000256" key="2">
    <source>
        <dbReference type="ARBA" id="ARBA00022964"/>
    </source>
</evidence>
<dbReference type="GO" id="GO:0051213">
    <property type="term" value="F:dioxygenase activity"/>
    <property type="evidence" value="ECO:0007669"/>
    <property type="project" value="UniProtKB-KW"/>
</dbReference>
<proteinExistence type="predicted"/>
<keyword evidence="2" id="KW-0223">Dioxygenase</keyword>
<evidence type="ECO:0000256" key="5">
    <source>
        <dbReference type="PIRSR" id="PIRSR604574-2"/>
    </source>
</evidence>
<dbReference type="GO" id="GO:0005634">
    <property type="term" value="C:nucleus"/>
    <property type="evidence" value="ECO:0007669"/>
    <property type="project" value="TreeGrafter"/>
</dbReference>
<evidence type="ECO:0000313" key="7">
    <source>
        <dbReference type="EMBL" id="KDQ59558.1"/>
    </source>
</evidence>
<evidence type="ECO:0000313" key="8">
    <source>
        <dbReference type="Proteomes" id="UP000027265"/>
    </source>
</evidence>
<dbReference type="GO" id="GO:0046872">
    <property type="term" value="F:metal ion binding"/>
    <property type="evidence" value="ECO:0007669"/>
    <property type="project" value="UniProtKB-KW"/>
</dbReference>
<keyword evidence="8" id="KW-1185">Reference proteome</keyword>
<keyword evidence="4 5" id="KW-0408">Iron</keyword>
<dbReference type="InParanoid" id="A0A067PXK6"/>
<dbReference type="EMBL" id="KL197715">
    <property type="protein sequence ID" value="KDQ59558.1"/>
    <property type="molecule type" value="Genomic_DNA"/>
</dbReference>
<dbReference type="Proteomes" id="UP000027265">
    <property type="component" value="Unassembled WGS sequence"/>
</dbReference>
<feature type="binding site" evidence="5">
    <location>
        <position position="409"/>
    </location>
    <ligand>
        <name>Fe cation</name>
        <dbReference type="ChEBI" id="CHEBI:24875"/>
        <note>catalytic</note>
    </ligand>
</feature>
<dbReference type="SUPFAM" id="SSF51197">
    <property type="entry name" value="Clavaminate synthase-like"/>
    <property type="match status" value="1"/>
</dbReference>
<dbReference type="InterPro" id="IPR037151">
    <property type="entry name" value="AlkB-like_sf"/>
</dbReference>
<dbReference type="InterPro" id="IPR027450">
    <property type="entry name" value="AlkB-like"/>
</dbReference>
<dbReference type="Pfam" id="PF13532">
    <property type="entry name" value="2OG-FeII_Oxy_2"/>
    <property type="match status" value="1"/>
</dbReference>
<dbReference type="PANTHER" id="PTHR16557">
    <property type="entry name" value="ALKYLATED DNA REPAIR PROTEIN ALKB-RELATED"/>
    <property type="match status" value="1"/>
</dbReference>
<dbReference type="FunCoup" id="A0A067PXK6">
    <property type="interactions" value="460"/>
</dbReference>
<feature type="domain" description="Fe2OG dioxygenase" evidence="6">
    <location>
        <begin position="334"/>
        <end position="458"/>
    </location>
</feature>
<dbReference type="GO" id="GO:0005737">
    <property type="term" value="C:cytoplasm"/>
    <property type="evidence" value="ECO:0007669"/>
    <property type="project" value="TreeGrafter"/>
</dbReference>
<keyword evidence="1 5" id="KW-0479">Metal-binding</keyword>
<feature type="binding site" evidence="5">
    <location>
        <position position="354"/>
    </location>
    <ligand>
        <name>Fe cation</name>
        <dbReference type="ChEBI" id="CHEBI:24875"/>
        <note>catalytic</note>
    </ligand>
</feature>
<evidence type="ECO:0000256" key="1">
    <source>
        <dbReference type="ARBA" id="ARBA00022723"/>
    </source>
</evidence>
<dbReference type="InterPro" id="IPR004574">
    <property type="entry name" value="Alkb"/>
</dbReference>
<dbReference type="PROSITE" id="PS51471">
    <property type="entry name" value="FE2OG_OXY"/>
    <property type="match status" value="1"/>
</dbReference>
<dbReference type="HOGENOM" id="CLU_029471_1_0_1"/>
<dbReference type="STRING" id="933084.A0A067PXK6"/>
<dbReference type="PANTHER" id="PTHR16557:SF2">
    <property type="entry name" value="NUCLEIC ACID DIOXYGENASE ALKBH1"/>
    <property type="match status" value="1"/>
</dbReference>
<evidence type="ECO:0000256" key="4">
    <source>
        <dbReference type="ARBA" id="ARBA00023004"/>
    </source>
</evidence>
<dbReference type="OrthoDB" id="6614653at2759"/>
<organism evidence="7 8">
    <name type="scientific">Jaapia argillacea MUCL 33604</name>
    <dbReference type="NCBI Taxonomy" id="933084"/>
    <lineage>
        <taxon>Eukaryota</taxon>
        <taxon>Fungi</taxon>
        <taxon>Dikarya</taxon>
        <taxon>Basidiomycota</taxon>
        <taxon>Agaricomycotina</taxon>
        <taxon>Agaricomycetes</taxon>
        <taxon>Agaricomycetidae</taxon>
        <taxon>Jaapiales</taxon>
        <taxon>Jaapiaceae</taxon>
        <taxon>Jaapia</taxon>
    </lineage>
</organism>
<reference evidence="8" key="1">
    <citation type="journal article" date="2014" name="Proc. Natl. Acad. Sci. U.S.A.">
        <title>Extensive sampling of basidiomycete genomes demonstrates inadequacy of the white-rot/brown-rot paradigm for wood decay fungi.</title>
        <authorList>
            <person name="Riley R."/>
            <person name="Salamov A.A."/>
            <person name="Brown D.W."/>
            <person name="Nagy L.G."/>
            <person name="Floudas D."/>
            <person name="Held B.W."/>
            <person name="Levasseur A."/>
            <person name="Lombard V."/>
            <person name="Morin E."/>
            <person name="Otillar R."/>
            <person name="Lindquist E.A."/>
            <person name="Sun H."/>
            <person name="LaButti K.M."/>
            <person name="Schmutz J."/>
            <person name="Jabbour D."/>
            <person name="Luo H."/>
            <person name="Baker S.E."/>
            <person name="Pisabarro A.G."/>
            <person name="Walton J.D."/>
            <person name="Blanchette R.A."/>
            <person name="Henrissat B."/>
            <person name="Martin F."/>
            <person name="Cullen D."/>
            <person name="Hibbett D.S."/>
            <person name="Grigoriev I.V."/>
        </authorList>
    </citation>
    <scope>NUCLEOTIDE SEQUENCE [LARGE SCALE GENOMIC DNA]</scope>
    <source>
        <strain evidence="8">MUCL 33604</strain>
    </source>
</reference>
<evidence type="ECO:0000259" key="6">
    <source>
        <dbReference type="PROSITE" id="PS51471"/>
    </source>
</evidence>
<keyword evidence="3" id="KW-0560">Oxidoreductase</keyword>
<name>A0A067PXK6_9AGAM</name>
<sequence length="468" mass="51738">MTSTPSQSSIVELQDPNSQAYRKARRLHLKTTRNRDQAAIESEWTPFRAAEKKFKAKFPPPDLSGVLDLALLECNGSDGLRDEEVQMGGWRGALGCVEVREIGLDLLTGDGTELGKQTRRAFTFPEIPGLVLLPSCLSHTTQRSLIQWSLRDHAKYPTITNLDTHYVLPREGVWNAYLKSRDPGYDEEAVQPVASILPTSLAPPSPSPGRTLITNPPASPESFSTLLKTPLPPPAPSSTIPPLPPSSLISKLRWANLGWFYHWGTKQYDFKAGKGEMGEEVKDICKKIVRGVRWGEVFGREGESVLDSEEGNFEAQAEWGEGGEDWMDWSETYEPDAGIVNFYQTKDTLMAHVDRSEICATSPLVSISLGSAAVFLIGGLTRSTPPIPILLRSGDVVIMSGPACRRAYHGVPRILENTLPPHLVALGPTASDSENQEWEPYAEYLRHARINVNVRQVFPKGFDPNITK</sequence>
<dbReference type="InterPro" id="IPR005123">
    <property type="entry name" value="Oxoglu/Fe-dep_dioxygenase_dom"/>
</dbReference>
<feature type="binding site" evidence="5">
    <location>
        <position position="352"/>
    </location>
    <ligand>
        <name>Fe cation</name>
        <dbReference type="ChEBI" id="CHEBI:24875"/>
        <note>catalytic</note>
    </ligand>
</feature>
<accession>A0A067PXK6</accession>
<comment type="cofactor">
    <cofactor evidence="5">
        <name>Fe(2+)</name>
        <dbReference type="ChEBI" id="CHEBI:29033"/>
    </cofactor>
    <text evidence="5">Binds 1 Fe(2+) ion per subunit.</text>
</comment>
<evidence type="ECO:0000256" key="3">
    <source>
        <dbReference type="ARBA" id="ARBA00023002"/>
    </source>
</evidence>